<dbReference type="InterPro" id="IPR008633">
    <property type="entry name" value="GvpH"/>
</dbReference>
<dbReference type="Proteomes" id="UP000319894">
    <property type="component" value="Unassembled WGS sequence"/>
</dbReference>
<dbReference type="Pfam" id="PF05455">
    <property type="entry name" value="GvpH"/>
    <property type="match status" value="1"/>
</dbReference>
<comment type="caution">
    <text evidence="2">The sequence shown here is derived from an EMBL/GenBank/DDBJ whole genome shotgun (WGS) entry which is preliminary data.</text>
</comment>
<dbReference type="AlphaFoldDB" id="A0A554NBL1"/>
<evidence type="ECO:0000313" key="2">
    <source>
        <dbReference type="EMBL" id="TSD14759.1"/>
    </source>
</evidence>
<feature type="region of interest" description="Disordered" evidence="1">
    <location>
        <begin position="1"/>
        <end position="28"/>
    </location>
</feature>
<feature type="compositionally biased region" description="Low complexity" evidence="1">
    <location>
        <begin position="75"/>
        <end position="85"/>
    </location>
</feature>
<feature type="compositionally biased region" description="Basic and acidic residues" evidence="1">
    <location>
        <begin position="1"/>
        <end position="18"/>
    </location>
</feature>
<feature type="region of interest" description="Disordered" evidence="1">
    <location>
        <begin position="73"/>
        <end position="109"/>
    </location>
</feature>
<accession>A0A554NBL1</accession>
<dbReference type="EMBL" id="QMDX01000003">
    <property type="protein sequence ID" value="TSD14759.1"/>
    <property type="molecule type" value="Genomic_DNA"/>
</dbReference>
<name>A0A554NBL1_9EURY</name>
<dbReference type="RefSeq" id="WP_144261477.1">
    <property type="nucleotide sequence ID" value="NZ_QMDX01000003.1"/>
</dbReference>
<evidence type="ECO:0000256" key="1">
    <source>
        <dbReference type="SAM" id="MobiDB-lite"/>
    </source>
</evidence>
<sequence>MPPDKSNDDTSDGKRDNTSAEPTGLLDQLRTLLKMLAEIEEEEAGHRRGSGQINHGTSRVNYNYDVSIGLGQYNQSSTTRSSSHQSHSERRSRHQRATEDSVSIETREGTSDDELVVIADLPGVADEDDVDVDLDADEPALILWIDENEMKRIPLDQSEMTITDMIINNQVLEIRVSRESDSNRGTTNE</sequence>
<keyword evidence="3" id="KW-1185">Reference proteome</keyword>
<dbReference type="OrthoDB" id="350991at2157"/>
<dbReference type="InParanoid" id="A0A554NBL1"/>
<reference evidence="2 3" key="1">
    <citation type="submission" date="2018-06" db="EMBL/GenBank/DDBJ databases">
        <title>Natronomonas sp. F16-60 a new haloarchaeon isolated from a solar saltern of Isla Cristina, Huelva, Spain.</title>
        <authorList>
            <person name="Duran-Viseras A."/>
            <person name="Sanchez-Porro C."/>
            <person name="Ventosa A."/>
        </authorList>
    </citation>
    <scope>NUCLEOTIDE SEQUENCE [LARGE SCALE GENOMIC DNA]</scope>
    <source>
        <strain evidence="2 3">F16-60</strain>
    </source>
</reference>
<evidence type="ECO:0000313" key="3">
    <source>
        <dbReference type="Proteomes" id="UP000319894"/>
    </source>
</evidence>
<proteinExistence type="predicted"/>
<protein>
    <submittedName>
        <fullName evidence="2">Protein gvpH 1</fullName>
    </submittedName>
</protein>
<gene>
    <name evidence="2" type="ORF">DP107_07250</name>
</gene>
<organism evidence="2 3">
    <name type="scientific">Haloglomus irregulare</name>
    <dbReference type="NCBI Taxonomy" id="2234134"/>
    <lineage>
        <taxon>Archaea</taxon>
        <taxon>Methanobacteriati</taxon>
        <taxon>Methanobacteriota</taxon>
        <taxon>Stenosarchaea group</taxon>
        <taxon>Halobacteria</taxon>
        <taxon>Halobacteriales</taxon>
        <taxon>Natronomonadaceae</taxon>
        <taxon>Haloglomus</taxon>
    </lineage>
</organism>